<accession>A0A1B2I792</accession>
<proteinExistence type="inferred from homology"/>
<dbReference type="Proteomes" id="UP000093044">
    <property type="component" value="Chromosome"/>
</dbReference>
<name>A0A1B2I792_9BACT</name>
<feature type="region of interest" description="Disordered" evidence="8">
    <location>
        <begin position="163"/>
        <end position="187"/>
    </location>
</feature>
<reference evidence="9" key="1">
    <citation type="submission" date="2016-08" db="EMBL/GenBank/DDBJ databases">
        <title>Complete genome of Cloacibacillus porcorum.</title>
        <authorList>
            <person name="Looft T."/>
            <person name="Bayles D.O."/>
            <person name="Alt D.P."/>
        </authorList>
    </citation>
    <scope>NUCLEOTIDE SEQUENCE [LARGE SCALE GENOMIC DNA]</scope>
    <source>
        <strain evidence="9">CL-84</strain>
    </source>
</reference>
<evidence type="ECO:0000256" key="5">
    <source>
        <dbReference type="ARBA" id="ARBA00023054"/>
    </source>
</evidence>
<dbReference type="GeneID" id="83058673"/>
<gene>
    <name evidence="9" type="ORF">BED41_12545</name>
</gene>
<dbReference type="Gene3D" id="6.10.250.660">
    <property type="match status" value="1"/>
</dbReference>
<keyword evidence="10" id="KW-1185">Reference proteome</keyword>
<comment type="subcellular location">
    <subcellularLocation>
        <location evidence="1">Cytoplasm</location>
    </subcellularLocation>
</comment>
<dbReference type="InterPro" id="IPR019933">
    <property type="entry name" value="DivIVA_domain"/>
</dbReference>
<evidence type="ECO:0000256" key="3">
    <source>
        <dbReference type="ARBA" id="ARBA00022490"/>
    </source>
</evidence>
<dbReference type="InterPro" id="IPR007793">
    <property type="entry name" value="DivIVA_fam"/>
</dbReference>
<sequence>MSEYLTSLDVVNQSFKKSLRGYDAAEVDEFLDHVAETLQSYNQKNKELERELAAKQESLAEYERMKDVLHEALLMAQKSADERVKSAREQANKILSDAREQAEEMCREAAAEADRLRAGVEQIRNIRDMYAQEFRGILAKFDTQLNQALGSSQLSGAVDSVLEGMEKPQPEEEPEELPAEPEVKSDRKDFEAACGILGVDPRDLMGSNKGA</sequence>
<organism evidence="9 10">
    <name type="scientific">Cloacibacillus porcorum</name>
    <dbReference type="NCBI Taxonomy" id="1197717"/>
    <lineage>
        <taxon>Bacteria</taxon>
        <taxon>Thermotogati</taxon>
        <taxon>Synergistota</taxon>
        <taxon>Synergistia</taxon>
        <taxon>Synergistales</taxon>
        <taxon>Synergistaceae</taxon>
        <taxon>Cloacibacillus</taxon>
    </lineage>
</organism>
<evidence type="ECO:0000256" key="1">
    <source>
        <dbReference type="ARBA" id="ARBA00004496"/>
    </source>
</evidence>
<dbReference type="AlphaFoldDB" id="A0A1B2I792"/>
<evidence type="ECO:0008006" key="11">
    <source>
        <dbReference type="Google" id="ProtNLM"/>
    </source>
</evidence>
<keyword evidence="5 7" id="KW-0175">Coiled coil</keyword>
<evidence type="ECO:0000256" key="2">
    <source>
        <dbReference type="ARBA" id="ARBA00009008"/>
    </source>
</evidence>
<dbReference type="STRING" id="1197717.BED41_12545"/>
<dbReference type="PANTHER" id="PTHR35794:SF2">
    <property type="entry name" value="CELL DIVISION PROTEIN DIVIVA"/>
    <property type="match status" value="1"/>
</dbReference>
<dbReference type="RefSeq" id="WP_066746895.1">
    <property type="nucleotide sequence ID" value="NZ_CP016757.1"/>
</dbReference>
<keyword evidence="3" id="KW-0963">Cytoplasm</keyword>
<dbReference type="GO" id="GO:0005737">
    <property type="term" value="C:cytoplasm"/>
    <property type="evidence" value="ECO:0007669"/>
    <property type="project" value="UniProtKB-SubCell"/>
</dbReference>
<keyword evidence="6" id="KW-0131">Cell cycle</keyword>
<dbReference type="Pfam" id="PF05103">
    <property type="entry name" value="DivIVA"/>
    <property type="match status" value="1"/>
</dbReference>
<dbReference type="NCBIfam" id="TIGR03544">
    <property type="entry name" value="DivI1A_domain"/>
    <property type="match status" value="1"/>
</dbReference>
<comment type="similarity">
    <text evidence="2">Belongs to the DivIVA family.</text>
</comment>
<dbReference type="GO" id="GO:0051301">
    <property type="term" value="P:cell division"/>
    <property type="evidence" value="ECO:0007669"/>
    <property type="project" value="UniProtKB-KW"/>
</dbReference>
<protein>
    <recommendedName>
        <fullName evidence="11">Cell division protein DivIVA</fullName>
    </recommendedName>
</protein>
<feature type="coiled-coil region" evidence="7">
    <location>
        <begin position="31"/>
        <end position="119"/>
    </location>
</feature>
<evidence type="ECO:0000256" key="4">
    <source>
        <dbReference type="ARBA" id="ARBA00022618"/>
    </source>
</evidence>
<evidence type="ECO:0000256" key="7">
    <source>
        <dbReference type="SAM" id="Coils"/>
    </source>
</evidence>
<evidence type="ECO:0000256" key="6">
    <source>
        <dbReference type="ARBA" id="ARBA00023306"/>
    </source>
</evidence>
<evidence type="ECO:0000256" key="8">
    <source>
        <dbReference type="SAM" id="MobiDB-lite"/>
    </source>
</evidence>
<dbReference type="PANTHER" id="PTHR35794">
    <property type="entry name" value="CELL DIVISION PROTEIN DIVIVA"/>
    <property type="match status" value="1"/>
</dbReference>
<dbReference type="EMBL" id="CP016757">
    <property type="protein sequence ID" value="ANZ45841.1"/>
    <property type="molecule type" value="Genomic_DNA"/>
</dbReference>
<keyword evidence="4" id="KW-0132">Cell division</keyword>
<evidence type="ECO:0000313" key="9">
    <source>
        <dbReference type="EMBL" id="ANZ45841.1"/>
    </source>
</evidence>
<evidence type="ECO:0000313" key="10">
    <source>
        <dbReference type="Proteomes" id="UP000093044"/>
    </source>
</evidence>
<dbReference type="KEGG" id="cpor:BED41_12545"/>
<dbReference type="OrthoDB" id="9815492at2"/>